<feature type="transmembrane region" description="Helical" evidence="1">
    <location>
        <begin position="41"/>
        <end position="59"/>
    </location>
</feature>
<keyword evidence="1" id="KW-0472">Membrane</keyword>
<evidence type="ECO:0000256" key="1">
    <source>
        <dbReference type="SAM" id="Phobius"/>
    </source>
</evidence>
<dbReference type="AlphaFoldDB" id="A0A6C0JN52"/>
<protein>
    <submittedName>
        <fullName evidence="2">Uncharacterized protein</fullName>
    </submittedName>
</protein>
<keyword evidence="1" id="KW-0812">Transmembrane</keyword>
<proteinExistence type="predicted"/>
<reference evidence="2" key="1">
    <citation type="journal article" date="2020" name="Nature">
        <title>Giant virus diversity and host interactions through global metagenomics.</title>
        <authorList>
            <person name="Schulz F."/>
            <person name="Roux S."/>
            <person name="Paez-Espino D."/>
            <person name="Jungbluth S."/>
            <person name="Walsh D.A."/>
            <person name="Denef V.J."/>
            <person name="McMahon K.D."/>
            <person name="Konstantinidis K.T."/>
            <person name="Eloe-Fadrosh E.A."/>
            <person name="Kyrpides N.C."/>
            <person name="Woyke T."/>
        </authorList>
    </citation>
    <scope>NUCLEOTIDE SEQUENCE</scope>
    <source>
        <strain evidence="2">GVMAG-S-1040241-154</strain>
    </source>
</reference>
<name>A0A6C0JN52_9ZZZZ</name>
<organism evidence="2">
    <name type="scientific">viral metagenome</name>
    <dbReference type="NCBI Taxonomy" id="1070528"/>
    <lineage>
        <taxon>unclassified sequences</taxon>
        <taxon>metagenomes</taxon>
        <taxon>organismal metagenomes</taxon>
    </lineage>
</organism>
<dbReference type="EMBL" id="MN740684">
    <property type="protein sequence ID" value="QHU07205.1"/>
    <property type="molecule type" value="Genomic_DNA"/>
</dbReference>
<evidence type="ECO:0000313" key="2">
    <source>
        <dbReference type="EMBL" id="QHU07205.1"/>
    </source>
</evidence>
<accession>A0A6C0JN52</accession>
<feature type="transmembrane region" description="Helical" evidence="1">
    <location>
        <begin position="6"/>
        <end position="29"/>
    </location>
</feature>
<keyword evidence="1" id="KW-1133">Transmembrane helix</keyword>
<sequence length="62" mass="7310">MFNLRLLHIYTIIYLIFTALFITILIILSKKNEITTNINQGILILVFILLSILIYNTYIHNN</sequence>